<gene>
    <name evidence="1" type="ORF">E2R66_10110</name>
</gene>
<dbReference type="OrthoDB" id="1454031at2"/>
<comment type="caution">
    <text evidence="1">The sequence shown here is derived from an EMBL/GenBank/DDBJ whole genome shotgun (WGS) entry which is preliminary data.</text>
</comment>
<evidence type="ECO:0000313" key="2">
    <source>
        <dbReference type="Proteomes" id="UP000297540"/>
    </source>
</evidence>
<dbReference type="Proteomes" id="UP000297540">
    <property type="component" value="Unassembled WGS sequence"/>
</dbReference>
<organism evidence="1 2">
    <name type="scientific">Mucilaginibacter psychrotolerans</name>
    <dbReference type="NCBI Taxonomy" id="1524096"/>
    <lineage>
        <taxon>Bacteria</taxon>
        <taxon>Pseudomonadati</taxon>
        <taxon>Bacteroidota</taxon>
        <taxon>Sphingobacteriia</taxon>
        <taxon>Sphingobacteriales</taxon>
        <taxon>Sphingobacteriaceae</taxon>
        <taxon>Mucilaginibacter</taxon>
    </lineage>
</organism>
<keyword evidence="2" id="KW-1185">Reference proteome</keyword>
<evidence type="ECO:0000313" key="1">
    <source>
        <dbReference type="EMBL" id="TFF37934.1"/>
    </source>
</evidence>
<reference evidence="1 2" key="1">
    <citation type="journal article" date="2017" name="Int. J. Syst. Evol. Microbiol.">
        <title>Mucilaginibacterpsychrotolerans sp. nov., isolated from peatlands.</title>
        <authorList>
            <person name="Deng Y."/>
            <person name="Shen L."/>
            <person name="Xu B."/>
            <person name="Liu Y."/>
            <person name="Gu Z."/>
            <person name="Liu H."/>
            <person name="Zhou Y."/>
        </authorList>
    </citation>
    <scope>NUCLEOTIDE SEQUENCE [LARGE SCALE GENOMIC DNA]</scope>
    <source>
        <strain evidence="1 2">NH7-4</strain>
    </source>
</reference>
<dbReference type="EMBL" id="SOZE01000008">
    <property type="protein sequence ID" value="TFF37934.1"/>
    <property type="molecule type" value="Genomic_DNA"/>
</dbReference>
<proteinExistence type="predicted"/>
<dbReference type="AlphaFoldDB" id="A0A4Y8SHJ5"/>
<protein>
    <submittedName>
        <fullName evidence="1">Uncharacterized protein</fullName>
    </submittedName>
</protein>
<name>A0A4Y8SHJ5_9SPHI</name>
<accession>A0A4Y8SHJ5</accession>
<sequence>MIASITYSSAFFEKIDGILFNEDVPVPVLYRKRRIEFFSDLKQYKRTYKYNFIAFPVDTIPNADRIYINSDFIIGYKKYHAIRNKFSNETIENEVEKYDKDSVVEFISDIIHERISNLSFEFEAALKHAKASYIFAGITDNVIIIRNLLSHYRNVLNSPNIQISHFSGLSLPKVISDVMTEVYIYYLSDRLEMMEIQSASEVLSVSEVVDDGLRIKWNGRQQDLAELFIELERKNWTTRGELSMIKVCTLLSKVFDLSDTKRKHASNSAASLYQLFKGSYPEESRGDRRYFFDDKKHKRQFENIKEFNKS</sequence>
<dbReference type="RefSeq" id="WP_133229236.1">
    <property type="nucleotide sequence ID" value="NZ_SOZE01000008.1"/>
</dbReference>